<dbReference type="EMBL" id="CP142149">
    <property type="protein sequence ID" value="WSE32239.1"/>
    <property type="molecule type" value="Genomic_DNA"/>
</dbReference>
<sequence>MALAVPALLVRVAGVTASALPALLVFGTAVVASSFLLAWAVEAAQVDVSGGSAIAVLAVVVVLPEYAVDFYFAYAAGARPEFLAYAAANMTGSNRLLLGLGWPVVLLAAAVVARRSTRGGGRSRTRRGTVVDLEPARRIDLGFLLFASGVALVIVVAGVISVPVGIVLLALFGWYLWKVSRGGVEEPELTGTAAQLGALPRRRRRAAVVGLFLFAALVVAASAEPFAQALLGTGERWGVDRFVLVQWLAPLASEAPEFIVAILFALRGRGSAAMGTLISGKVTQWTLLVGSLPLAYLAGGGDFALRLDPRQTEELLLTAAQTVLGVGTLLTCEFRGRAAALLAAFLAVQFVVPGERARLVLCGVYGVSALVAFVAGRRRVLPTLAAPFRTDVSPDAR</sequence>
<evidence type="ECO:0000313" key="8">
    <source>
        <dbReference type="Proteomes" id="UP001330812"/>
    </source>
</evidence>
<evidence type="ECO:0000256" key="3">
    <source>
        <dbReference type="ARBA" id="ARBA00022989"/>
    </source>
</evidence>
<dbReference type="Proteomes" id="UP001330812">
    <property type="component" value="Chromosome"/>
</dbReference>
<evidence type="ECO:0000259" key="6">
    <source>
        <dbReference type="Pfam" id="PF01699"/>
    </source>
</evidence>
<feature type="transmembrane region" description="Helical" evidence="5">
    <location>
        <begin position="287"/>
        <end position="307"/>
    </location>
</feature>
<feature type="transmembrane region" description="Helical" evidence="5">
    <location>
        <begin position="160"/>
        <end position="177"/>
    </location>
</feature>
<gene>
    <name evidence="7" type="ORF">VSH64_08970</name>
</gene>
<dbReference type="RefSeq" id="WP_326835047.1">
    <property type="nucleotide sequence ID" value="NZ_CP142149.1"/>
</dbReference>
<dbReference type="InterPro" id="IPR004837">
    <property type="entry name" value="NaCa_Exmemb"/>
</dbReference>
<organism evidence="7 8">
    <name type="scientific">Amycolatopsis rhabdoformis</name>
    <dbReference type="NCBI Taxonomy" id="1448059"/>
    <lineage>
        <taxon>Bacteria</taxon>
        <taxon>Bacillati</taxon>
        <taxon>Actinomycetota</taxon>
        <taxon>Actinomycetes</taxon>
        <taxon>Pseudonocardiales</taxon>
        <taxon>Pseudonocardiaceae</taxon>
        <taxon>Amycolatopsis</taxon>
    </lineage>
</organism>
<feature type="transmembrane region" description="Helical" evidence="5">
    <location>
        <begin position="247"/>
        <end position="266"/>
    </location>
</feature>
<keyword evidence="4 5" id="KW-0472">Membrane</keyword>
<proteinExistence type="predicted"/>
<keyword evidence="8" id="KW-1185">Reference proteome</keyword>
<name>A0ABZ1IFB9_9PSEU</name>
<feature type="transmembrane region" description="Helical" evidence="5">
    <location>
        <begin position="24"/>
        <end position="41"/>
    </location>
</feature>
<feature type="domain" description="Sodium/calcium exchanger membrane region" evidence="6">
    <location>
        <begin position="209"/>
        <end position="352"/>
    </location>
</feature>
<keyword evidence="2 5" id="KW-0812">Transmembrane</keyword>
<evidence type="ECO:0000256" key="2">
    <source>
        <dbReference type="ARBA" id="ARBA00022692"/>
    </source>
</evidence>
<feature type="transmembrane region" description="Helical" evidence="5">
    <location>
        <begin position="359"/>
        <end position="376"/>
    </location>
</feature>
<keyword evidence="3 5" id="KW-1133">Transmembrane helix</keyword>
<evidence type="ECO:0000313" key="7">
    <source>
        <dbReference type="EMBL" id="WSE32239.1"/>
    </source>
</evidence>
<protein>
    <submittedName>
        <fullName evidence="7">Sodium:proton exchanger</fullName>
    </submittedName>
</protein>
<comment type="subcellular location">
    <subcellularLocation>
        <location evidence="1">Membrane</location>
        <topology evidence="1">Multi-pass membrane protein</topology>
    </subcellularLocation>
</comment>
<dbReference type="Gene3D" id="1.20.1420.30">
    <property type="entry name" value="NCX, central ion-binding region"/>
    <property type="match status" value="1"/>
</dbReference>
<accession>A0ABZ1IFB9</accession>
<evidence type="ECO:0000256" key="1">
    <source>
        <dbReference type="ARBA" id="ARBA00004141"/>
    </source>
</evidence>
<feature type="transmembrane region" description="Helical" evidence="5">
    <location>
        <begin position="96"/>
        <end position="114"/>
    </location>
</feature>
<evidence type="ECO:0000256" key="5">
    <source>
        <dbReference type="SAM" id="Phobius"/>
    </source>
</evidence>
<feature type="transmembrane region" description="Helical" evidence="5">
    <location>
        <begin position="206"/>
        <end position="227"/>
    </location>
</feature>
<feature type="transmembrane region" description="Helical" evidence="5">
    <location>
        <begin position="53"/>
        <end position="76"/>
    </location>
</feature>
<dbReference type="InterPro" id="IPR044880">
    <property type="entry name" value="NCX_ion-bd_dom_sf"/>
</dbReference>
<feature type="domain" description="Sodium/calcium exchanger membrane region" evidence="6">
    <location>
        <begin position="23"/>
        <end position="177"/>
    </location>
</feature>
<reference evidence="7 8" key="1">
    <citation type="journal article" date="2015" name="Int. J. Syst. Evol. Microbiol.">
        <title>Amycolatopsis rhabdoformis sp. nov., an actinomycete isolated from a tropical forest soil.</title>
        <authorList>
            <person name="Souza W.R."/>
            <person name="Silva R.E."/>
            <person name="Goodfellow M."/>
            <person name="Busarakam K."/>
            <person name="Figueiro F.S."/>
            <person name="Ferreira D."/>
            <person name="Rodrigues-Filho E."/>
            <person name="Moraes L.A.B."/>
            <person name="Zucchi T.D."/>
        </authorList>
    </citation>
    <scope>NUCLEOTIDE SEQUENCE [LARGE SCALE GENOMIC DNA]</scope>
    <source>
        <strain evidence="7 8">NCIMB 14900</strain>
    </source>
</reference>
<evidence type="ECO:0000256" key="4">
    <source>
        <dbReference type="ARBA" id="ARBA00023136"/>
    </source>
</evidence>
<dbReference type="Pfam" id="PF01699">
    <property type="entry name" value="Na_Ca_ex"/>
    <property type="match status" value="2"/>
</dbReference>